<dbReference type="AlphaFoldDB" id="A0A2S8JQ52"/>
<accession>A0A2S8JQ52</accession>
<proteinExistence type="predicted"/>
<evidence type="ECO:0000313" key="1">
    <source>
        <dbReference type="EMBL" id="STE71515.1"/>
    </source>
</evidence>
<organism evidence="1 2">
    <name type="scientific">Escherichia coli</name>
    <dbReference type="NCBI Taxonomy" id="562"/>
    <lineage>
        <taxon>Bacteria</taxon>
        <taxon>Pseudomonadati</taxon>
        <taxon>Pseudomonadota</taxon>
        <taxon>Gammaproteobacteria</taxon>
        <taxon>Enterobacterales</taxon>
        <taxon>Enterobacteriaceae</taxon>
        <taxon>Escherichia</taxon>
    </lineage>
</organism>
<evidence type="ECO:0000313" key="2">
    <source>
        <dbReference type="Proteomes" id="UP000255164"/>
    </source>
</evidence>
<reference evidence="1 2" key="1">
    <citation type="submission" date="2018-06" db="EMBL/GenBank/DDBJ databases">
        <authorList>
            <consortium name="Pathogen Informatics"/>
            <person name="Doyle S."/>
        </authorList>
    </citation>
    <scope>NUCLEOTIDE SEQUENCE [LARGE SCALE GENOMIC DNA]</scope>
    <source>
        <strain evidence="1 2">NCTC10082</strain>
    </source>
</reference>
<gene>
    <name evidence="1" type="ORF">NCTC10082_04396</name>
</gene>
<dbReference type="RefSeq" id="WP_024191616.1">
    <property type="nucleotide sequence ID" value="NZ_JAAEIK010000033.1"/>
</dbReference>
<sequence length="125" mass="13746">MKVSALKLILIGMLLIISNASFASSAECSAKAADVYYRKLLTGDRDLILSGLRSGTDGKISPVEISTINGLIFTCEKGIENQSYDTNLLWEYNYKAAKKALIDDHSARAYASAHVEMYNYGKSIR</sequence>
<protein>
    <submittedName>
        <fullName evidence="1">Uncharacterized protein</fullName>
    </submittedName>
</protein>
<dbReference type="EMBL" id="UFZA01000002">
    <property type="protein sequence ID" value="STE71515.1"/>
    <property type="molecule type" value="Genomic_DNA"/>
</dbReference>
<name>A0A2S8JQ52_ECOLX</name>
<dbReference type="Proteomes" id="UP000255164">
    <property type="component" value="Unassembled WGS sequence"/>
</dbReference>